<protein>
    <submittedName>
        <fullName evidence="1">Uncharacterized protein</fullName>
    </submittedName>
</protein>
<keyword evidence="2" id="KW-1185">Reference proteome</keyword>
<dbReference type="EMBL" id="CP039347">
    <property type="protein sequence ID" value="QCD86328.1"/>
    <property type="molecule type" value="Genomic_DNA"/>
</dbReference>
<organism evidence="1 2">
    <name type="scientific">Vigna unguiculata</name>
    <name type="common">Cowpea</name>
    <dbReference type="NCBI Taxonomy" id="3917"/>
    <lineage>
        <taxon>Eukaryota</taxon>
        <taxon>Viridiplantae</taxon>
        <taxon>Streptophyta</taxon>
        <taxon>Embryophyta</taxon>
        <taxon>Tracheophyta</taxon>
        <taxon>Spermatophyta</taxon>
        <taxon>Magnoliopsida</taxon>
        <taxon>eudicotyledons</taxon>
        <taxon>Gunneridae</taxon>
        <taxon>Pentapetalae</taxon>
        <taxon>rosids</taxon>
        <taxon>fabids</taxon>
        <taxon>Fabales</taxon>
        <taxon>Fabaceae</taxon>
        <taxon>Papilionoideae</taxon>
        <taxon>50 kb inversion clade</taxon>
        <taxon>NPAAA clade</taxon>
        <taxon>indigoferoid/millettioid clade</taxon>
        <taxon>Phaseoleae</taxon>
        <taxon>Vigna</taxon>
    </lineage>
</organism>
<evidence type="ECO:0000313" key="1">
    <source>
        <dbReference type="EMBL" id="QCD86328.1"/>
    </source>
</evidence>
<name>A0A4D6LCU0_VIGUN</name>
<dbReference type="AlphaFoldDB" id="A0A4D6LCU0"/>
<sequence>MSGEVHGWWCTRDDMSGKVHIRILSCGDTSEEMLQARTFVVGGSRMLDYEREVHCVGLRVRRSLHINNIKFCDDIIKLLGKSIHVPQIAHSDAIAVNLAGIARSNAFIGGADERLRLKLDGNDYGKT</sequence>
<gene>
    <name evidence="1" type="ORF">DEO72_LG3g849</name>
</gene>
<dbReference type="Proteomes" id="UP000501690">
    <property type="component" value="Linkage Group LG3"/>
</dbReference>
<evidence type="ECO:0000313" key="2">
    <source>
        <dbReference type="Proteomes" id="UP000501690"/>
    </source>
</evidence>
<accession>A0A4D6LCU0</accession>
<proteinExistence type="predicted"/>
<reference evidence="1 2" key="1">
    <citation type="submission" date="2019-04" db="EMBL/GenBank/DDBJ databases">
        <title>An improved genome assembly and genetic linkage map for asparagus bean, Vigna unguiculata ssp. sesquipedialis.</title>
        <authorList>
            <person name="Xia Q."/>
            <person name="Zhang R."/>
            <person name="Dong Y."/>
        </authorList>
    </citation>
    <scope>NUCLEOTIDE SEQUENCE [LARGE SCALE GENOMIC DNA]</scope>
    <source>
        <tissue evidence="1">Leaf</tissue>
    </source>
</reference>